<keyword evidence="1" id="KW-0732">Signal</keyword>
<feature type="signal peptide" evidence="1">
    <location>
        <begin position="1"/>
        <end position="15"/>
    </location>
</feature>
<gene>
    <name evidence="2" type="ORF">FQN60_002731</name>
</gene>
<evidence type="ECO:0000256" key="1">
    <source>
        <dbReference type="SAM" id="SignalP"/>
    </source>
</evidence>
<feature type="chain" id="PRO_5023938523" evidence="1">
    <location>
        <begin position="16"/>
        <end position="51"/>
    </location>
</feature>
<organism evidence="2 3">
    <name type="scientific">Etheostoma spectabile</name>
    <name type="common">orangethroat darter</name>
    <dbReference type="NCBI Taxonomy" id="54343"/>
    <lineage>
        <taxon>Eukaryota</taxon>
        <taxon>Metazoa</taxon>
        <taxon>Chordata</taxon>
        <taxon>Craniata</taxon>
        <taxon>Vertebrata</taxon>
        <taxon>Euteleostomi</taxon>
        <taxon>Actinopterygii</taxon>
        <taxon>Neopterygii</taxon>
        <taxon>Teleostei</taxon>
        <taxon>Neoteleostei</taxon>
        <taxon>Acanthomorphata</taxon>
        <taxon>Eupercaria</taxon>
        <taxon>Perciformes</taxon>
        <taxon>Percoidei</taxon>
        <taxon>Percidae</taxon>
        <taxon>Etheostomatinae</taxon>
        <taxon>Etheostoma</taxon>
    </lineage>
</organism>
<protein>
    <submittedName>
        <fullName evidence="2">Uncharacterized protein</fullName>
    </submittedName>
</protein>
<proteinExistence type="predicted"/>
<evidence type="ECO:0000313" key="3">
    <source>
        <dbReference type="Proteomes" id="UP000327493"/>
    </source>
</evidence>
<dbReference type="Proteomes" id="UP000327493">
    <property type="component" value="Chromosome 21"/>
</dbReference>
<keyword evidence="3" id="KW-1185">Reference proteome</keyword>
<dbReference type="AlphaFoldDB" id="A0A5J5CLI0"/>
<reference evidence="2 3" key="1">
    <citation type="submission" date="2019-08" db="EMBL/GenBank/DDBJ databases">
        <title>A chromosome-level genome assembly, high-density linkage maps, and genome scans reveal the genomic architecture of hybrid incompatibilities underlying speciation via character displacement in darters (Percidae: Etheostominae).</title>
        <authorList>
            <person name="Moran R.L."/>
            <person name="Catchen J.M."/>
            <person name="Fuller R.C."/>
        </authorList>
    </citation>
    <scope>NUCLEOTIDE SEQUENCE [LARGE SCALE GENOMIC DNA]</scope>
    <source>
        <strain evidence="2">EspeVRDwgs_2016</strain>
        <tissue evidence="2">Muscle</tissue>
    </source>
</reference>
<name>A0A5J5CLI0_9PERO</name>
<dbReference type="EMBL" id="VOFY01000021">
    <property type="protein sequence ID" value="KAA8581150.1"/>
    <property type="molecule type" value="Genomic_DNA"/>
</dbReference>
<comment type="caution">
    <text evidence="2">The sequence shown here is derived from an EMBL/GenBank/DDBJ whole genome shotgun (WGS) entry which is preliminary data.</text>
</comment>
<accession>A0A5J5CLI0</accession>
<evidence type="ECO:0000313" key="2">
    <source>
        <dbReference type="EMBL" id="KAA8581150.1"/>
    </source>
</evidence>
<sequence length="51" mass="5427">MPRSWCPWTLLPTLASYFAWENQPRAGGGLCPEERHVCGGGGAMAGSHLGL</sequence>